<reference evidence="2" key="1">
    <citation type="journal article" date="2021" name="Nat. Commun.">
        <title>Genomic analyses provide insights into spinach domestication and the genetic basis of agronomic traits.</title>
        <authorList>
            <person name="Cai X."/>
            <person name="Sun X."/>
            <person name="Xu C."/>
            <person name="Sun H."/>
            <person name="Wang X."/>
            <person name="Ge C."/>
            <person name="Zhang Z."/>
            <person name="Wang Q."/>
            <person name="Fei Z."/>
            <person name="Jiao C."/>
            <person name="Wang Q."/>
        </authorList>
    </citation>
    <scope>NUCLEOTIDE SEQUENCE [LARGE SCALE GENOMIC DNA]</scope>
    <source>
        <strain evidence="2">cv. Varoflay</strain>
    </source>
</reference>
<sequence length="203" mass="21785">MVTGGGGVRRGVGAVGRKRRRQGRAGECDEGKEREGGGASGGVVGATVVWVAGGVAIGGDNEIQGICKFWKDSRRGRPWGSSKCMGTDLREGEEVKTSWPREKQRRKGGEEEEREKGGRHLGAGFRGARYAGEYGGGGGWFSATEQQEKGWARAKQRRKGGEEEEREKGGRRLGAGFRGARYAGEYGGGGGWFSATEQQEKGW</sequence>
<organism evidence="2 3">
    <name type="scientific">Spinacia oleracea</name>
    <name type="common">Spinach</name>
    <dbReference type="NCBI Taxonomy" id="3562"/>
    <lineage>
        <taxon>Eukaryota</taxon>
        <taxon>Viridiplantae</taxon>
        <taxon>Streptophyta</taxon>
        <taxon>Embryophyta</taxon>
        <taxon>Tracheophyta</taxon>
        <taxon>Spermatophyta</taxon>
        <taxon>Magnoliopsida</taxon>
        <taxon>eudicotyledons</taxon>
        <taxon>Gunneridae</taxon>
        <taxon>Pentapetalae</taxon>
        <taxon>Caryophyllales</taxon>
        <taxon>Chenopodiaceae</taxon>
        <taxon>Chenopodioideae</taxon>
        <taxon>Anserineae</taxon>
        <taxon>Spinacia</taxon>
    </lineage>
</organism>
<dbReference type="GeneID" id="130461441"/>
<proteinExistence type="predicted"/>
<feature type="compositionally biased region" description="Gly residues" evidence="1">
    <location>
        <begin position="1"/>
        <end position="14"/>
    </location>
</feature>
<feature type="region of interest" description="Disordered" evidence="1">
    <location>
        <begin position="146"/>
        <end position="176"/>
    </location>
</feature>
<name>A0ABM3QQ79_SPIOL</name>
<gene>
    <name evidence="3" type="primary">LOC130461441</name>
</gene>
<accession>A0ABM3QQ79</accession>
<evidence type="ECO:0000256" key="1">
    <source>
        <dbReference type="SAM" id="MobiDB-lite"/>
    </source>
</evidence>
<feature type="region of interest" description="Disordered" evidence="1">
    <location>
        <begin position="77"/>
        <end position="122"/>
    </location>
</feature>
<feature type="compositionally biased region" description="Basic and acidic residues" evidence="1">
    <location>
        <begin position="24"/>
        <end position="36"/>
    </location>
</feature>
<keyword evidence="2" id="KW-1185">Reference proteome</keyword>
<protein>
    <submittedName>
        <fullName evidence="3">Uncharacterized protein</fullName>
    </submittedName>
</protein>
<evidence type="ECO:0000313" key="3">
    <source>
        <dbReference type="RefSeq" id="XP_056685526.1"/>
    </source>
</evidence>
<reference evidence="3" key="2">
    <citation type="submission" date="2025-08" db="UniProtKB">
        <authorList>
            <consortium name="RefSeq"/>
        </authorList>
    </citation>
    <scope>IDENTIFICATION</scope>
    <source>
        <tissue evidence="3">Leaf</tissue>
    </source>
</reference>
<dbReference type="RefSeq" id="XP_056685526.1">
    <property type="nucleotide sequence ID" value="XM_056829548.1"/>
</dbReference>
<feature type="region of interest" description="Disordered" evidence="1">
    <location>
        <begin position="1"/>
        <end position="42"/>
    </location>
</feature>
<evidence type="ECO:0000313" key="2">
    <source>
        <dbReference type="Proteomes" id="UP000813463"/>
    </source>
</evidence>
<feature type="compositionally biased region" description="Basic and acidic residues" evidence="1">
    <location>
        <begin position="88"/>
        <end position="102"/>
    </location>
</feature>
<dbReference type="Proteomes" id="UP000813463">
    <property type="component" value="Chromosome 5"/>
</dbReference>